<dbReference type="Proteomes" id="UP000756921">
    <property type="component" value="Unassembled WGS sequence"/>
</dbReference>
<feature type="region of interest" description="Disordered" evidence="1">
    <location>
        <begin position="33"/>
        <end position="60"/>
    </location>
</feature>
<proteinExistence type="predicted"/>
<gene>
    <name evidence="2" type="ORF">PMIN01_02774</name>
</gene>
<reference evidence="2" key="1">
    <citation type="journal article" date="2020" name="Mol. Plant Microbe Interact.">
        <title>Genome Sequence of the Biocontrol Agent Coniothyrium minitans strain Conio (IMI 134523).</title>
        <authorList>
            <person name="Patel D."/>
            <person name="Shittu T.A."/>
            <person name="Baroncelli R."/>
            <person name="Muthumeenakshi S."/>
            <person name="Osborne T.H."/>
            <person name="Janganan T.K."/>
            <person name="Sreenivasaprasad S."/>
        </authorList>
    </citation>
    <scope>NUCLEOTIDE SEQUENCE</scope>
    <source>
        <strain evidence="2">Conio</strain>
    </source>
</reference>
<organism evidence="2 3">
    <name type="scientific">Paraphaeosphaeria minitans</name>
    <dbReference type="NCBI Taxonomy" id="565426"/>
    <lineage>
        <taxon>Eukaryota</taxon>
        <taxon>Fungi</taxon>
        <taxon>Dikarya</taxon>
        <taxon>Ascomycota</taxon>
        <taxon>Pezizomycotina</taxon>
        <taxon>Dothideomycetes</taxon>
        <taxon>Pleosporomycetidae</taxon>
        <taxon>Pleosporales</taxon>
        <taxon>Massarineae</taxon>
        <taxon>Didymosphaeriaceae</taxon>
        <taxon>Paraphaeosphaeria</taxon>
    </lineage>
</organism>
<feature type="compositionally biased region" description="Basic and acidic residues" evidence="1">
    <location>
        <begin position="49"/>
        <end position="60"/>
    </location>
</feature>
<sequence>MPVLQRRRDPAPARGHRLVVDRCGPIGQSLVQELPKPIKPTSSHPMPIRSHDGQHADSSDSRCWALEPFVASRGPETIVAQEHRGTSGTWK</sequence>
<keyword evidence="3" id="KW-1185">Reference proteome</keyword>
<evidence type="ECO:0000256" key="1">
    <source>
        <dbReference type="SAM" id="MobiDB-lite"/>
    </source>
</evidence>
<evidence type="ECO:0000313" key="2">
    <source>
        <dbReference type="EMBL" id="KAF9740139.1"/>
    </source>
</evidence>
<dbReference type="AlphaFoldDB" id="A0A9P6KVR1"/>
<accession>A0A9P6KVR1</accession>
<protein>
    <submittedName>
        <fullName evidence="2">Uncharacterized protein</fullName>
    </submittedName>
</protein>
<dbReference type="EMBL" id="WJXW01000002">
    <property type="protein sequence ID" value="KAF9740139.1"/>
    <property type="molecule type" value="Genomic_DNA"/>
</dbReference>
<name>A0A9P6KVR1_9PLEO</name>
<comment type="caution">
    <text evidence="2">The sequence shown here is derived from an EMBL/GenBank/DDBJ whole genome shotgun (WGS) entry which is preliminary data.</text>
</comment>
<evidence type="ECO:0000313" key="3">
    <source>
        <dbReference type="Proteomes" id="UP000756921"/>
    </source>
</evidence>